<evidence type="ECO:0000313" key="15">
    <source>
        <dbReference type="EMBL" id="MFD1889636.1"/>
    </source>
</evidence>
<comment type="subunit">
    <text evidence="13">Homodimer.</text>
</comment>
<comment type="subcellular location">
    <subcellularLocation>
        <location evidence="13">Cytoplasm</location>
    </subcellularLocation>
</comment>
<organism evidence="15 16">
    <name type="scientific">Luteococcus peritonei</name>
    <dbReference type="NCBI Taxonomy" id="88874"/>
    <lineage>
        <taxon>Bacteria</taxon>
        <taxon>Bacillati</taxon>
        <taxon>Actinomycetota</taxon>
        <taxon>Actinomycetes</taxon>
        <taxon>Propionibacteriales</taxon>
        <taxon>Propionibacteriaceae</taxon>
        <taxon>Luteococcus</taxon>
    </lineage>
</organism>
<evidence type="ECO:0000256" key="2">
    <source>
        <dbReference type="ARBA" id="ARBA00005099"/>
    </source>
</evidence>
<dbReference type="PIRSF" id="PIRSF000525">
    <property type="entry name" value="SerC"/>
    <property type="match status" value="1"/>
</dbReference>
<comment type="catalytic activity">
    <reaction evidence="11 13">
        <text>4-(phosphooxy)-L-threonine + 2-oxoglutarate = (R)-3-hydroxy-2-oxo-4-phosphooxybutanoate + L-glutamate</text>
        <dbReference type="Rhea" id="RHEA:16573"/>
        <dbReference type="ChEBI" id="CHEBI:16810"/>
        <dbReference type="ChEBI" id="CHEBI:29985"/>
        <dbReference type="ChEBI" id="CHEBI:58452"/>
        <dbReference type="ChEBI" id="CHEBI:58538"/>
        <dbReference type="EC" id="2.6.1.52"/>
    </reaction>
</comment>
<keyword evidence="6 13" id="KW-0028">Amino-acid biosynthesis</keyword>
<comment type="pathway">
    <text evidence="13">Cofactor biosynthesis; pyridoxine 5'-phosphate biosynthesis; pyridoxine 5'-phosphate from D-erythrose 4-phosphate: step 3/5.</text>
</comment>
<sequence length="372" mass="40058">MNQLTIPAHLLPADGHFGSGPSKVRPEQVDALARRGHELFGGSHRQPPVKNLVASVQQGLADLFTLPEGYQVVLGNGGATAFWDVATFGLARERSQHLVLGEFSRKFATETTRAPFLAEPEVIEVPAGQGVVAHATAGVDLYAWPHNETSTGVMLPVQRLAGADADALMVIDATSGAAGLGVDLSQCDVYYFSPQKGFASEGGLWFAIMSPRALERARELAATDRWIPDFLSLTTAIDNSAKHQTYNTPAIATLVLMDEQLRWLNDQGGLAWADARTRESSSRLYDWAERTDWATPFVADPAFRSQVVGTVDLDSSIDAAAVVSTLAANGVLDVFPYRALKRNQVRVGMFPAVEPDDVSALTGCIDWVVGQL</sequence>
<dbReference type="EC" id="2.6.1.52" evidence="13"/>
<evidence type="ECO:0000256" key="7">
    <source>
        <dbReference type="ARBA" id="ARBA00022679"/>
    </source>
</evidence>
<dbReference type="SUPFAM" id="SSF53383">
    <property type="entry name" value="PLP-dependent transferases"/>
    <property type="match status" value="1"/>
</dbReference>
<dbReference type="PANTHER" id="PTHR21152:SF40">
    <property type="entry name" value="ALANINE--GLYOXYLATE AMINOTRANSFERASE"/>
    <property type="match status" value="1"/>
</dbReference>
<evidence type="ECO:0000256" key="12">
    <source>
        <dbReference type="ARBA" id="ARBA00049007"/>
    </source>
</evidence>
<dbReference type="NCBIfam" id="TIGR01366">
    <property type="entry name" value="serC_3"/>
    <property type="match status" value="1"/>
</dbReference>
<feature type="binding site" evidence="13">
    <location>
        <position position="195"/>
    </location>
    <ligand>
        <name>pyridoxal 5'-phosphate</name>
        <dbReference type="ChEBI" id="CHEBI:597326"/>
    </ligand>
</feature>
<evidence type="ECO:0000256" key="13">
    <source>
        <dbReference type="HAMAP-Rule" id="MF_00160"/>
    </source>
</evidence>
<keyword evidence="7 13" id="KW-0808">Transferase</keyword>
<evidence type="ECO:0000256" key="11">
    <source>
        <dbReference type="ARBA" id="ARBA00047630"/>
    </source>
</evidence>
<evidence type="ECO:0000256" key="5">
    <source>
        <dbReference type="ARBA" id="ARBA00022576"/>
    </source>
</evidence>
<comment type="caution">
    <text evidence="15">The sequence shown here is derived from an EMBL/GenBank/DDBJ whole genome shotgun (WGS) entry which is preliminary data.</text>
</comment>
<name>A0ABW4RTU9_9ACTN</name>
<dbReference type="InterPro" id="IPR006272">
    <property type="entry name" value="Pser_aminoTfrase_mycobac"/>
</dbReference>
<keyword evidence="8 13" id="KW-0663">Pyridoxal phosphate</keyword>
<dbReference type="InterPro" id="IPR015421">
    <property type="entry name" value="PyrdxlP-dep_Trfase_major"/>
</dbReference>
<comment type="caution">
    <text evidence="13">Lacks conserved residue(s) required for the propagation of feature annotation.</text>
</comment>
<dbReference type="Gene3D" id="3.40.640.10">
    <property type="entry name" value="Type I PLP-dependent aspartate aminotransferase-like (Major domain)"/>
    <property type="match status" value="1"/>
</dbReference>
<dbReference type="EMBL" id="JBHUFZ010000011">
    <property type="protein sequence ID" value="MFD1889636.1"/>
    <property type="molecule type" value="Genomic_DNA"/>
</dbReference>
<evidence type="ECO:0000256" key="4">
    <source>
        <dbReference type="ARBA" id="ARBA00022490"/>
    </source>
</evidence>
<evidence type="ECO:0000256" key="9">
    <source>
        <dbReference type="ARBA" id="ARBA00023096"/>
    </source>
</evidence>
<dbReference type="Gene3D" id="3.90.1150.10">
    <property type="entry name" value="Aspartate Aminotransferase, domain 1"/>
    <property type="match status" value="1"/>
</dbReference>
<keyword evidence="5 13" id="KW-0032">Aminotransferase</keyword>
<dbReference type="InterPro" id="IPR000192">
    <property type="entry name" value="Aminotrans_V_dom"/>
</dbReference>
<comment type="function">
    <text evidence="1 13">Catalyzes the reversible conversion of 3-phosphohydroxypyruvate to phosphoserine and of 3-hydroxy-2-oxo-4-phosphonooxybutanoate to phosphohydroxythreonine.</text>
</comment>
<comment type="pathway">
    <text evidence="2 13">Amino-acid biosynthesis; L-serine biosynthesis; L-serine from 3-phospho-D-glycerate: step 2/3.</text>
</comment>
<keyword evidence="9 13" id="KW-0664">Pyridoxine biosynthesis</keyword>
<evidence type="ECO:0000256" key="10">
    <source>
        <dbReference type="ARBA" id="ARBA00023299"/>
    </source>
</evidence>
<dbReference type="PANTHER" id="PTHR21152">
    <property type="entry name" value="AMINOTRANSFERASE CLASS V"/>
    <property type="match status" value="1"/>
</dbReference>
<keyword evidence="10 13" id="KW-0718">Serine biosynthesis</keyword>
<feature type="modified residue" description="N6-(pyridoxal phosphate)lysine" evidence="13">
    <location>
        <position position="196"/>
    </location>
</feature>
<comment type="catalytic activity">
    <reaction evidence="12 13">
        <text>O-phospho-L-serine + 2-oxoglutarate = 3-phosphooxypyruvate + L-glutamate</text>
        <dbReference type="Rhea" id="RHEA:14329"/>
        <dbReference type="ChEBI" id="CHEBI:16810"/>
        <dbReference type="ChEBI" id="CHEBI:18110"/>
        <dbReference type="ChEBI" id="CHEBI:29985"/>
        <dbReference type="ChEBI" id="CHEBI:57524"/>
        <dbReference type="EC" id="2.6.1.52"/>
    </reaction>
</comment>
<evidence type="ECO:0000256" key="1">
    <source>
        <dbReference type="ARBA" id="ARBA00003483"/>
    </source>
</evidence>
<feature type="binding site" evidence="13">
    <location>
        <begin position="247"/>
        <end position="248"/>
    </location>
    <ligand>
        <name>pyridoxal 5'-phosphate</name>
        <dbReference type="ChEBI" id="CHEBI:597326"/>
    </ligand>
</feature>
<evidence type="ECO:0000259" key="14">
    <source>
        <dbReference type="Pfam" id="PF00266"/>
    </source>
</evidence>
<dbReference type="GO" id="GO:0004648">
    <property type="term" value="F:O-phospho-L-serine:2-oxoglutarate aminotransferase activity"/>
    <property type="evidence" value="ECO:0007669"/>
    <property type="project" value="UniProtKB-EC"/>
</dbReference>
<feature type="binding site" evidence="13">
    <location>
        <position position="149"/>
    </location>
    <ligand>
        <name>pyridoxal 5'-phosphate</name>
        <dbReference type="ChEBI" id="CHEBI:597326"/>
    </ligand>
</feature>
<dbReference type="HAMAP" id="MF_00160">
    <property type="entry name" value="SerC_aminotrans_5"/>
    <property type="match status" value="1"/>
</dbReference>
<dbReference type="Pfam" id="PF00266">
    <property type="entry name" value="Aminotran_5"/>
    <property type="match status" value="1"/>
</dbReference>
<gene>
    <name evidence="13 15" type="primary">serC</name>
    <name evidence="15" type="ORF">ACFSCS_05450</name>
</gene>
<accession>A0ABW4RTU9</accession>
<dbReference type="InterPro" id="IPR015424">
    <property type="entry name" value="PyrdxlP-dep_Trfase"/>
</dbReference>
<reference evidence="16" key="1">
    <citation type="journal article" date="2019" name="Int. J. Syst. Evol. Microbiol.">
        <title>The Global Catalogue of Microorganisms (GCM) 10K type strain sequencing project: providing services to taxonomists for standard genome sequencing and annotation.</title>
        <authorList>
            <consortium name="The Broad Institute Genomics Platform"/>
            <consortium name="The Broad Institute Genome Sequencing Center for Infectious Disease"/>
            <person name="Wu L."/>
            <person name="Ma J."/>
        </authorList>
    </citation>
    <scope>NUCLEOTIDE SEQUENCE [LARGE SCALE GENOMIC DNA]</scope>
    <source>
        <strain evidence="16">CAIM 431</strain>
    </source>
</reference>
<protein>
    <recommendedName>
        <fullName evidence="13">Phosphoserine aminotransferase</fullName>
        <ecNumber evidence="13">2.6.1.52</ecNumber>
    </recommendedName>
    <alternativeName>
        <fullName evidence="13">Phosphohydroxythreonine aminotransferase</fullName>
        <shortName evidence="13">PSAT</shortName>
    </alternativeName>
</protein>
<feature type="binding site" evidence="13">
    <location>
        <begin position="79"/>
        <end position="80"/>
    </location>
    <ligand>
        <name>pyridoxal 5'-phosphate</name>
        <dbReference type="ChEBI" id="CHEBI:597326"/>
    </ligand>
</feature>
<evidence type="ECO:0000256" key="3">
    <source>
        <dbReference type="ARBA" id="ARBA00006904"/>
    </source>
</evidence>
<feature type="binding site" evidence="13">
    <location>
        <position position="103"/>
    </location>
    <ligand>
        <name>pyridoxal 5'-phosphate</name>
        <dbReference type="ChEBI" id="CHEBI:597326"/>
    </ligand>
</feature>
<dbReference type="InterPro" id="IPR015422">
    <property type="entry name" value="PyrdxlP-dep_Trfase_small"/>
</dbReference>
<feature type="binding site" evidence="13">
    <location>
        <position position="172"/>
    </location>
    <ligand>
        <name>pyridoxal 5'-phosphate</name>
        <dbReference type="ChEBI" id="CHEBI:597326"/>
    </ligand>
</feature>
<comment type="cofactor">
    <cofactor evidence="13">
        <name>pyridoxal 5'-phosphate</name>
        <dbReference type="ChEBI" id="CHEBI:597326"/>
    </cofactor>
    <text evidence="13">Binds 1 pyridoxal phosphate per subunit.</text>
</comment>
<feature type="domain" description="Aminotransferase class V" evidence="14">
    <location>
        <begin position="137"/>
        <end position="331"/>
    </location>
</feature>
<evidence type="ECO:0000256" key="8">
    <source>
        <dbReference type="ARBA" id="ARBA00022898"/>
    </source>
</evidence>
<dbReference type="InterPro" id="IPR022278">
    <property type="entry name" value="Pser_aminoTfrase"/>
</dbReference>
<dbReference type="RefSeq" id="WP_343872690.1">
    <property type="nucleotide sequence ID" value="NZ_BAAAIX010000009.1"/>
</dbReference>
<dbReference type="Proteomes" id="UP001597326">
    <property type="component" value="Unassembled WGS sequence"/>
</dbReference>
<keyword evidence="4 13" id="KW-0963">Cytoplasm</keyword>
<evidence type="ECO:0000256" key="6">
    <source>
        <dbReference type="ARBA" id="ARBA00022605"/>
    </source>
</evidence>
<keyword evidence="16" id="KW-1185">Reference proteome</keyword>
<proteinExistence type="inferred from homology"/>
<evidence type="ECO:0000313" key="16">
    <source>
        <dbReference type="Proteomes" id="UP001597326"/>
    </source>
</evidence>
<feature type="binding site" evidence="13">
    <location>
        <position position="45"/>
    </location>
    <ligand>
        <name>L-glutamate</name>
        <dbReference type="ChEBI" id="CHEBI:29985"/>
    </ligand>
</feature>
<comment type="similarity">
    <text evidence="3 13">Belongs to the class-V pyridoxal-phosphate-dependent aminotransferase family. SerC subfamily.</text>
</comment>